<evidence type="ECO:0000256" key="7">
    <source>
        <dbReference type="PIRSR" id="PIRSR602403-1"/>
    </source>
</evidence>
<dbReference type="InterPro" id="IPR002403">
    <property type="entry name" value="Cyt_P450_E_grp-IV"/>
</dbReference>
<evidence type="ECO:0000256" key="2">
    <source>
        <dbReference type="ARBA" id="ARBA00010617"/>
    </source>
</evidence>
<dbReference type="OrthoDB" id="10030597at2759"/>
<dbReference type="RefSeq" id="XP_019636287.1">
    <property type="nucleotide sequence ID" value="XM_019780728.1"/>
</dbReference>
<sequence>MGAGASNTKGLIQQVKKGPHRLKHHLENPAVVRTNVGVPVVALLNQETIQYIFNTDLVDKERYYLGYVGVREELTHGYCPSMFVNGEEHRRKKAFLIDALQRSRETLPSVLNAHILSHFEEWSRARVVTDFEDRVFFLVSDVMTESVFGSKVDGRLALNWLQGLMKIRTRIPIPSIARAKQHTLASAALPVLLKTIQESPKYQELIGLCHAHGIEEEEDGIVSVIFAVIFNAVAASSSVIVTFIARLYKECHGSRENNLLRATLEVLKKHGGITEESLDDMKLLESFLLEVLRLHPPVFDFFGVAKQDFVISTRKEKVEVRKGEQLLGSCFWAQRDVSVFLRPGLFRCNRFLDEEGGGDKRKHLVFPHGSLTEPPDLDSHQCPGQGIAFFLMKATLAVLLSYCSWELKSIPVWSDKTARLGKPDDLVSLTRFEFNSNKARRVMGP</sequence>
<evidence type="ECO:0000256" key="6">
    <source>
        <dbReference type="ARBA" id="ARBA00039038"/>
    </source>
</evidence>
<evidence type="ECO:0000256" key="4">
    <source>
        <dbReference type="ARBA" id="ARBA00023002"/>
    </source>
</evidence>
<proteinExistence type="inferred from homology"/>
<dbReference type="GO" id="GO:0016125">
    <property type="term" value="P:sterol metabolic process"/>
    <property type="evidence" value="ECO:0007669"/>
    <property type="project" value="TreeGrafter"/>
</dbReference>
<dbReference type="InterPro" id="IPR036396">
    <property type="entry name" value="Cyt_P450_sf"/>
</dbReference>
<dbReference type="Pfam" id="PF00067">
    <property type="entry name" value="p450"/>
    <property type="match status" value="1"/>
</dbReference>
<dbReference type="PANTHER" id="PTHR24286">
    <property type="entry name" value="CYTOCHROME P450 26"/>
    <property type="match status" value="1"/>
</dbReference>
<feature type="binding site" description="axial binding residue" evidence="7">
    <location>
        <position position="382"/>
    </location>
    <ligand>
        <name>heme</name>
        <dbReference type="ChEBI" id="CHEBI:30413"/>
    </ligand>
    <ligandPart>
        <name>Fe</name>
        <dbReference type="ChEBI" id="CHEBI:18248"/>
    </ligandPart>
</feature>
<dbReference type="PANTHER" id="PTHR24286:SF228">
    <property type="entry name" value="C-22 STEROL DESATURASE ERG5"/>
    <property type="match status" value="1"/>
</dbReference>
<keyword evidence="8" id="KW-1185">Reference proteome</keyword>
<dbReference type="AlphaFoldDB" id="A0A6P4ZZ89"/>
<dbReference type="GO" id="GO:0020037">
    <property type="term" value="F:heme binding"/>
    <property type="evidence" value="ECO:0007669"/>
    <property type="project" value="InterPro"/>
</dbReference>
<dbReference type="KEGG" id="bbel:109478918"/>
<keyword evidence="3 7" id="KW-0479">Metal-binding</keyword>
<dbReference type="GO" id="GO:0000249">
    <property type="term" value="F:C-22 sterol desaturase (NADPH) activity"/>
    <property type="evidence" value="ECO:0007669"/>
    <property type="project" value="UniProtKB-EC"/>
</dbReference>
<reference evidence="9" key="1">
    <citation type="submission" date="2025-08" db="UniProtKB">
        <authorList>
            <consortium name="RefSeq"/>
        </authorList>
    </citation>
    <scope>IDENTIFICATION</scope>
    <source>
        <tissue evidence="9">Gonad</tissue>
    </source>
</reference>
<dbReference type="GO" id="GO:0004497">
    <property type="term" value="F:monooxygenase activity"/>
    <property type="evidence" value="ECO:0007669"/>
    <property type="project" value="InterPro"/>
</dbReference>
<dbReference type="GO" id="GO:0005506">
    <property type="term" value="F:iron ion binding"/>
    <property type="evidence" value="ECO:0007669"/>
    <property type="project" value="InterPro"/>
</dbReference>
<organism evidence="8 9">
    <name type="scientific">Branchiostoma belcheri</name>
    <name type="common">Amphioxus</name>
    <dbReference type="NCBI Taxonomy" id="7741"/>
    <lineage>
        <taxon>Eukaryota</taxon>
        <taxon>Metazoa</taxon>
        <taxon>Chordata</taxon>
        <taxon>Cephalochordata</taxon>
        <taxon>Leptocardii</taxon>
        <taxon>Amphioxiformes</taxon>
        <taxon>Branchiostomatidae</taxon>
        <taxon>Branchiostoma</taxon>
    </lineage>
</organism>
<gene>
    <name evidence="9" type="primary">LOC109478918</name>
</gene>
<name>A0A6P4ZZ89_BRABE</name>
<comment type="similarity">
    <text evidence="2">Belongs to the cytochrome P450 family.</text>
</comment>
<dbReference type="Proteomes" id="UP000515135">
    <property type="component" value="Unplaced"/>
</dbReference>
<evidence type="ECO:0000256" key="5">
    <source>
        <dbReference type="ARBA" id="ARBA00023004"/>
    </source>
</evidence>
<keyword evidence="5 7" id="KW-0408">Iron</keyword>
<dbReference type="EC" id="1.14.19.41" evidence="6"/>
<dbReference type="PRINTS" id="PR00465">
    <property type="entry name" value="EP450IV"/>
</dbReference>
<keyword evidence="4" id="KW-0560">Oxidoreductase</keyword>
<protein>
    <recommendedName>
        <fullName evidence="6">sterol 22-desaturase</fullName>
        <ecNumber evidence="6">1.14.19.41</ecNumber>
    </recommendedName>
</protein>
<dbReference type="GeneID" id="109478918"/>
<evidence type="ECO:0000256" key="3">
    <source>
        <dbReference type="ARBA" id="ARBA00022723"/>
    </source>
</evidence>
<dbReference type="InterPro" id="IPR001128">
    <property type="entry name" value="Cyt_P450"/>
</dbReference>
<accession>A0A6P4ZZ89</accession>
<evidence type="ECO:0000256" key="1">
    <source>
        <dbReference type="ARBA" id="ARBA00001971"/>
    </source>
</evidence>
<dbReference type="GO" id="GO:0034653">
    <property type="term" value="P:retinoic acid catabolic process"/>
    <property type="evidence" value="ECO:0007669"/>
    <property type="project" value="UniProtKB-ARBA"/>
</dbReference>
<evidence type="ECO:0000313" key="9">
    <source>
        <dbReference type="RefSeq" id="XP_019636287.1"/>
    </source>
</evidence>
<dbReference type="Gene3D" id="1.10.630.10">
    <property type="entry name" value="Cytochrome P450"/>
    <property type="match status" value="1"/>
</dbReference>
<keyword evidence="7" id="KW-0349">Heme</keyword>
<comment type="cofactor">
    <cofactor evidence="1 7">
        <name>heme</name>
        <dbReference type="ChEBI" id="CHEBI:30413"/>
    </cofactor>
</comment>
<dbReference type="SUPFAM" id="SSF48264">
    <property type="entry name" value="Cytochrome P450"/>
    <property type="match status" value="1"/>
</dbReference>
<evidence type="ECO:0000313" key="8">
    <source>
        <dbReference type="Proteomes" id="UP000515135"/>
    </source>
</evidence>